<dbReference type="PANTHER" id="PTHR10981">
    <property type="entry name" value="BATTENIN"/>
    <property type="match status" value="1"/>
</dbReference>
<feature type="transmembrane region" description="Helical" evidence="7">
    <location>
        <begin position="345"/>
        <end position="362"/>
    </location>
</feature>
<feature type="transmembrane region" description="Helical" evidence="7">
    <location>
        <begin position="114"/>
        <end position="137"/>
    </location>
</feature>
<dbReference type="SUPFAM" id="SSF103473">
    <property type="entry name" value="MFS general substrate transporter"/>
    <property type="match status" value="1"/>
</dbReference>
<feature type="transmembrane region" description="Helical" evidence="7">
    <location>
        <begin position="515"/>
        <end position="535"/>
    </location>
</feature>
<accession>A0A3M6UEX5</accession>
<reference evidence="8 9" key="1">
    <citation type="journal article" date="2018" name="Sci. Rep.">
        <title>Comparative analysis of the Pocillopora damicornis genome highlights role of immune system in coral evolution.</title>
        <authorList>
            <person name="Cunning R."/>
            <person name="Bay R.A."/>
            <person name="Gillette P."/>
            <person name="Baker A.C."/>
            <person name="Traylor-Knowles N."/>
        </authorList>
    </citation>
    <scope>NUCLEOTIDE SEQUENCE [LARGE SCALE GENOMIC DNA]</scope>
    <source>
        <strain evidence="8">RSMAS</strain>
        <tissue evidence="8">Whole animal</tissue>
    </source>
</reference>
<evidence type="ECO:0008006" key="10">
    <source>
        <dbReference type="Google" id="ProtNLM"/>
    </source>
</evidence>
<dbReference type="PRINTS" id="PR01315">
    <property type="entry name" value="BATTENIN"/>
</dbReference>
<gene>
    <name evidence="8" type="ORF">pdam_00004763</name>
</gene>
<feature type="transmembrane region" description="Helical" evidence="7">
    <location>
        <begin position="596"/>
        <end position="618"/>
    </location>
</feature>
<feature type="transmembrane region" description="Helical" evidence="7">
    <location>
        <begin position="740"/>
        <end position="764"/>
    </location>
</feature>
<feature type="transmembrane region" description="Helical" evidence="7">
    <location>
        <begin position="369"/>
        <end position="389"/>
    </location>
</feature>
<keyword evidence="5 7" id="KW-1133">Transmembrane helix</keyword>
<feature type="transmembrane region" description="Helical" evidence="7">
    <location>
        <begin position="776"/>
        <end position="796"/>
    </location>
</feature>
<feature type="transmembrane region" description="Helical" evidence="7">
    <location>
        <begin position="59"/>
        <end position="80"/>
    </location>
</feature>
<dbReference type="GO" id="GO:0005773">
    <property type="term" value="C:vacuole"/>
    <property type="evidence" value="ECO:0007669"/>
    <property type="project" value="TreeGrafter"/>
</dbReference>
<dbReference type="Proteomes" id="UP000275408">
    <property type="component" value="Unassembled WGS sequence"/>
</dbReference>
<feature type="transmembrane region" description="Helical" evidence="7">
    <location>
        <begin position="310"/>
        <end position="333"/>
    </location>
</feature>
<evidence type="ECO:0000256" key="7">
    <source>
        <dbReference type="SAM" id="Phobius"/>
    </source>
</evidence>
<comment type="subcellular location">
    <subcellularLocation>
        <location evidence="1">Endomembrane system</location>
        <topology evidence="1">Multi-pass membrane protein</topology>
    </subcellularLocation>
</comment>
<evidence type="ECO:0000256" key="3">
    <source>
        <dbReference type="ARBA" id="ARBA00022448"/>
    </source>
</evidence>
<feature type="transmembrane region" description="Helical" evidence="7">
    <location>
        <begin position="143"/>
        <end position="162"/>
    </location>
</feature>
<feature type="transmembrane region" description="Helical" evidence="7">
    <location>
        <begin position="542"/>
        <end position="563"/>
    </location>
</feature>
<feature type="transmembrane region" description="Helical" evidence="7">
    <location>
        <begin position="704"/>
        <end position="728"/>
    </location>
</feature>
<keyword evidence="4 7" id="KW-0812">Transmembrane</keyword>
<dbReference type="OrthoDB" id="5965864at2759"/>
<feature type="transmembrane region" description="Helical" evidence="7">
    <location>
        <begin position="569"/>
        <end position="589"/>
    </location>
</feature>
<dbReference type="EMBL" id="RCHS01001705">
    <property type="protein sequence ID" value="RMX51978.1"/>
    <property type="molecule type" value="Genomic_DNA"/>
</dbReference>
<organism evidence="8 9">
    <name type="scientific">Pocillopora damicornis</name>
    <name type="common">Cauliflower coral</name>
    <name type="synonym">Millepora damicornis</name>
    <dbReference type="NCBI Taxonomy" id="46731"/>
    <lineage>
        <taxon>Eukaryota</taxon>
        <taxon>Metazoa</taxon>
        <taxon>Cnidaria</taxon>
        <taxon>Anthozoa</taxon>
        <taxon>Hexacorallia</taxon>
        <taxon>Scleractinia</taxon>
        <taxon>Astrocoeniina</taxon>
        <taxon>Pocilloporidae</taxon>
        <taxon>Pocillopora</taxon>
    </lineage>
</organism>
<sequence>MTMGDHNNLQVGKEIPASDTKSRWLNTFCFYIFGFFTYFSVEMFVIGTQDILSGRNIPTAILITCFEGPLVMAKLVIPWFQEKIPYVVKAFFIAFFMILGLSIVVFANDFRVKILGVGLNAMAAGANEATFLALASFYPKLCISAFVSGTGSGCLIAALYYMGNYKKFSYFSELSVIEHEPLFLLIQTLTTWTCLSPKTTMMITIPLPLAVLIFYALLNKEFLPNSSQSSPMKLKHLKYSIVGSTSDTMDQDAPTRQKLTCGEMLNIAWKISSVGISLLLSFSAEYISAVSVLTTISFPKSQFLPRDHFLIYLLSYYIGRFVGRSYLLLFAWLPSDMTEFLRCNKTWIFTMLQLVQLTFLILDSLYHFVPYIWIIICVCSSLGLIGGIISMNAPHAVGQHDKSEEKEFALGLVSVGSSMGILVGALIGLAVESSLRKHCVEHYPDTKEFCFTRYQDTTGWETNIHSSKETPASDTKSRWLNTFCFYIFGFFAFFNVEMFVIGAQDILSGRNVPTAILITCFEGPLVMAKLVIPWFQQKIPYVVKMFFIASFMILGLSLVVFANDFKVKILGVGLNAMAAGATETTSLALASFYPKLCISAFVAGTGTGCLIAALYYTALMTWTCLSPKTTMMITVPLPLAVLVSYALLNKDFLPNSSQSSPKELKRVKYSIVGSTSDTMDQDAPSRQKLTCGEMLNIAWKMSSVNISLLLSFSSEYISAVSVLTTISFPDSQFLPRDHFLIYLLSYFIGRFVGRSYLLLFSWLPSNITKFLQCNRIWIFTVLQMAQLTFLVLNSLYHFVPYIWIIICVCSTLGLIGGMICVNAPHAVAQHVKSEEKEFALGLVSVGSSMGVLVGALIGLAVESSLRKHCVEHYPDTKEFCFTRYQNTTGWETNIHC</sequence>
<dbReference type="Pfam" id="PF02487">
    <property type="entry name" value="CLN3"/>
    <property type="match status" value="2"/>
</dbReference>
<feature type="transmembrane region" description="Helical" evidence="7">
    <location>
        <begin position="802"/>
        <end position="826"/>
    </location>
</feature>
<feature type="transmembrane region" description="Helical" evidence="7">
    <location>
        <begin position="24"/>
        <end position="47"/>
    </location>
</feature>
<comment type="similarity">
    <text evidence="2">Belongs to the battenin family.</text>
</comment>
<keyword evidence="3" id="KW-0813">Transport</keyword>
<proteinExistence type="inferred from homology"/>
<dbReference type="Gene3D" id="1.20.1250.20">
    <property type="entry name" value="MFS general substrate transporter like domains"/>
    <property type="match status" value="1"/>
</dbReference>
<comment type="caution">
    <text evidence="8">The sequence shown here is derived from an EMBL/GenBank/DDBJ whole genome shotgun (WGS) entry which is preliminary data.</text>
</comment>
<evidence type="ECO:0000313" key="9">
    <source>
        <dbReference type="Proteomes" id="UP000275408"/>
    </source>
</evidence>
<dbReference type="GO" id="GO:0016020">
    <property type="term" value="C:membrane"/>
    <property type="evidence" value="ECO:0007669"/>
    <property type="project" value="InterPro"/>
</dbReference>
<feature type="transmembrane region" description="Helical" evidence="7">
    <location>
        <begin position="838"/>
        <end position="861"/>
    </location>
</feature>
<dbReference type="AlphaFoldDB" id="A0A3M6UEX5"/>
<keyword evidence="6 7" id="KW-0472">Membrane</keyword>
<evidence type="ECO:0000256" key="4">
    <source>
        <dbReference type="ARBA" id="ARBA00022692"/>
    </source>
</evidence>
<feature type="transmembrane region" description="Helical" evidence="7">
    <location>
        <begin position="483"/>
        <end position="503"/>
    </location>
</feature>
<feature type="transmembrane region" description="Helical" evidence="7">
    <location>
        <begin position="409"/>
        <end position="431"/>
    </location>
</feature>
<name>A0A3M6UEX5_POCDA</name>
<dbReference type="GO" id="GO:0051453">
    <property type="term" value="P:regulation of intracellular pH"/>
    <property type="evidence" value="ECO:0007669"/>
    <property type="project" value="TreeGrafter"/>
</dbReference>
<evidence type="ECO:0000256" key="1">
    <source>
        <dbReference type="ARBA" id="ARBA00004127"/>
    </source>
</evidence>
<dbReference type="PANTHER" id="PTHR10981:SF0">
    <property type="entry name" value="BATTENIN"/>
    <property type="match status" value="1"/>
</dbReference>
<feature type="transmembrane region" description="Helical" evidence="7">
    <location>
        <begin position="86"/>
        <end position="107"/>
    </location>
</feature>
<evidence type="ECO:0000313" key="8">
    <source>
        <dbReference type="EMBL" id="RMX51978.1"/>
    </source>
</evidence>
<keyword evidence="9" id="KW-1185">Reference proteome</keyword>
<evidence type="ECO:0000256" key="6">
    <source>
        <dbReference type="ARBA" id="ARBA00023136"/>
    </source>
</evidence>
<evidence type="ECO:0000256" key="2">
    <source>
        <dbReference type="ARBA" id="ARBA00007467"/>
    </source>
</evidence>
<feature type="transmembrane region" description="Helical" evidence="7">
    <location>
        <begin position="630"/>
        <end position="648"/>
    </location>
</feature>
<protein>
    <recommendedName>
        <fullName evidence="10">Battenin</fullName>
    </recommendedName>
</protein>
<dbReference type="InterPro" id="IPR003492">
    <property type="entry name" value="Battenin_disease_Cln3"/>
</dbReference>
<dbReference type="GO" id="GO:0012505">
    <property type="term" value="C:endomembrane system"/>
    <property type="evidence" value="ECO:0007669"/>
    <property type="project" value="UniProtKB-SubCell"/>
</dbReference>
<evidence type="ECO:0000256" key="5">
    <source>
        <dbReference type="ARBA" id="ARBA00022989"/>
    </source>
</evidence>
<dbReference type="InterPro" id="IPR036259">
    <property type="entry name" value="MFS_trans_sf"/>
</dbReference>
<feature type="transmembrane region" description="Helical" evidence="7">
    <location>
        <begin position="199"/>
        <end position="218"/>
    </location>
</feature>